<dbReference type="Pfam" id="PF03720">
    <property type="entry name" value="UDPG_MGDP_dh_C"/>
    <property type="match status" value="1"/>
</dbReference>
<dbReference type="GO" id="GO:0051287">
    <property type="term" value="F:NAD binding"/>
    <property type="evidence" value="ECO:0007669"/>
    <property type="project" value="InterPro"/>
</dbReference>
<dbReference type="RefSeq" id="WP_179263581.1">
    <property type="nucleotide sequence ID" value="NZ_CP058601.1"/>
</dbReference>
<gene>
    <name evidence="10" type="ORF">HYG82_18940</name>
</gene>
<dbReference type="NCBIfam" id="TIGR03026">
    <property type="entry name" value="NDP-sugDHase"/>
    <property type="match status" value="1"/>
</dbReference>
<dbReference type="SUPFAM" id="SSF51735">
    <property type="entry name" value="NAD(P)-binding Rossmann-fold domains"/>
    <property type="match status" value="1"/>
</dbReference>
<dbReference type="GO" id="GO:0016628">
    <property type="term" value="F:oxidoreductase activity, acting on the CH-CH group of donors, NAD or NADP as acceptor"/>
    <property type="evidence" value="ECO:0007669"/>
    <property type="project" value="InterPro"/>
</dbReference>
<evidence type="ECO:0000256" key="8">
    <source>
        <dbReference type="PIRNR" id="PIRNR000124"/>
    </source>
</evidence>
<protein>
    <recommendedName>
        <fullName evidence="3">UDP-N-acetyl-D-mannosamine dehydrogenase</fullName>
        <ecNumber evidence="2">1.1.1.336</ecNumber>
    </recommendedName>
    <alternativeName>
        <fullName evidence="6">UDP-ManNAc 6-dehydrogenase</fullName>
    </alternativeName>
</protein>
<dbReference type="PIRSF" id="PIRSF000124">
    <property type="entry name" value="UDPglc_GDPman_dh"/>
    <property type="match status" value="1"/>
</dbReference>
<evidence type="ECO:0000256" key="3">
    <source>
        <dbReference type="ARBA" id="ARBA00016796"/>
    </source>
</evidence>
<dbReference type="Gene3D" id="3.40.50.720">
    <property type="entry name" value="NAD(P)-binding Rossmann-like Domain"/>
    <property type="match status" value="2"/>
</dbReference>
<dbReference type="Proteomes" id="UP000509241">
    <property type="component" value="Chromosome"/>
</dbReference>
<sequence length="466" mass="50566">MTTIISDTEKRADDRENDLHAIETNHDGTTLEHPSDQSTREATICVVGLGYVGLPLAVGFAQSNYRVIGYDIDETTVKRLQSGTDTTGDLSDEAIQDDDIAYTADASEISEADYVIITVPTPIDDDDRPDLSYIESAATTVGSKMDPGTTVILESTVYPGSTHEVLIPALETASDLTAGEDFFVGYSPERATPADGEHGLENVVKVVSAQSDKVLDDVAALYESIVDAGVHRAPSIEVAEACKVIENIQRDVNIALMNEFSMIFEQLGLDTREVLEAAGTKWNFHDYRPGLVGGHCIPVDPYFFAHRAKRAGANPDLTLTSREVNESMSNHVAELTIKALNQCNKTLRESRVLVLGLTYKSNVSDIRSSKVADVVDDLREFDIEVTGYDPYADPAAVRESFGIDVQEALSLDGFDAVVLTTSHTAFEHIEIDDIAAAHDDDVALIDVAGSFEPEDAADVEVVYRSL</sequence>
<comment type="similarity">
    <text evidence="1 8">Belongs to the UDP-glucose/GDP-mannose dehydrogenase family.</text>
</comment>
<evidence type="ECO:0000259" key="9">
    <source>
        <dbReference type="SMART" id="SM00984"/>
    </source>
</evidence>
<evidence type="ECO:0000256" key="5">
    <source>
        <dbReference type="ARBA" id="ARBA00023027"/>
    </source>
</evidence>
<dbReference type="Pfam" id="PF00984">
    <property type="entry name" value="UDPG_MGDP_dh"/>
    <property type="match status" value="1"/>
</dbReference>
<evidence type="ECO:0000256" key="1">
    <source>
        <dbReference type="ARBA" id="ARBA00006601"/>
    </source>
</evidence>
<feature type="domain" description="UDP-glucose/GDP-mannose dehydrogenase C-terminal" evidence="9">
    <location>
        <begin position="353"/>
        <end position="453"/>
    </location>
</feature>
<comment type="catalytic activity">
    <reaction evidence="7">
        <text>UDP-N-acetyl-alpha-D-mannosamine + 2 NAD(+) + H2O = UDP-N-acetyl-alpha-D-mannosaminouronate + 2 NADH + 3 H(+)</text>
        <dbReference type="Rhea" id="RHEA:25780"/>
        <dbReference type="ChEBI" id="CHEBI:15377"/>
        <dbReference type="ChEBI" id="CHEBI:15378"/>
        <dbReference type="ChEBI" id="CHEBI:57540"/>
        <dbReference type="ChEBI" id="CHEBI:57945"/>
        <dbReference type="ChEBI" id="CHEBI:68623"/>
        <dbReference type="ChEBI" id="CHEBI:70731"/>
        <dbReference type="EC" id="1.1.1.336"/>
    </reaction>
</comment>
<keyword evidence="4" id="KW-0560">Oxidoreductase</keyword>
<dbReference type="PANTHER" id="PTHR43491">
    <property type="entry name" value="UDP-N-ACETYL-D-MANNOSAMINE DEHYDROGENASE"/>
    <property type="match status" value="1"/>
</dbReference>
<dbReference type="Pfam" id="PF03721">
    <property type="entry name" value="UDPG_MGDP_dh_N"/>
    <property type="match status" value="1"/>
</dbReference>
<dbReference type="GO" id="GO:0089714">
    <property type="term" value="F:UDP-N-acetyl-D-mannosamine dehydrogenase activity"/>
    <property type="evidence" value="ECO:0007669"/>
    <property type="project" value="UniProtKB-EC"/>
</dbReference>
<dbReference type="EC" id="1.1.1.336" evidence="2"/>
<dbReference type="GeneID" id="56035413"/>
<name>A0A7D5L3L6_9EURY</name>
<dbReference type="KEGG" id="haly:HYG82_18940"/>
<dbReference type="SUPFAM" id="SSF48179">
    <property type="entry name" value="6-phosphogluconate dehydrogenase C-terminal domain-like"/>
    <property type="match status" value="1"/>
</dbReference>
<dbReference type="PANTHER" id="PTHR43491:SF2">
    <property type="entry name" value="UDP-N-ACETYL-D-MANNOSAMINE DEHYDROGENASE"/>
    <property type="match status" value="1"/>
</dbReference>
<evidence type="ECO:0000256" key="2">
    <source>
        <dbReference type="ARBA" id="ARBA00012935"/>
    </source>
</evidence>
<evidence type="ECO:0000256" key="4">
    <source>
        <dbReference type="ARBA" id="ARBA00023002"/>
    </source>
</evidence>
<dbReference type="AlphaFoldDB" id="A0A7D5L3L6"/>
<dbReference type="GO" id="GO:0000271">
    <property type="term" value="P:polysaccharide biosynthetic process"/>
    <property type="evidence" value="ECO:0007669"/>
    <property type="project" value="InterPro"/>
</dbReference>
<dbReference type="InterPro" id="IPR028359">
    <property type="entry name" value="UDP_ManNAc/GlcNAc_DH"/>
</dbReference>
<reference evidence="10 11" key="1">
    <citation type="submission" date="2020-07" db="EMBL/GenBank/DDBJ databases">
        <authorList>
            <person name="Cui H."/>
        </authorList>
    </citation>
    <scope>NUCLEOTIDE SEQUENCE [LARGE SCALE GENOMIC DNA]</scope>
    <source>
        <strain evidence="10 11">YPL8</strain>
    </source>
</reference>
<evidence type="ECO:0000313" key="10">
    <source>
        <dbReference type="EMBL" id="QLG50765.1"/>
    </source>
</evidence>
<accession>A0A7D5L3L6</accession>
<dbReference type="PIRSF" id="PIRSF500136">
    <property type="entry name" value="UDP_ManNAc_DH"/>
    <property type="match status" value="1"/>
</dbReference>
<dbReference type="InterPro" id="IPR014026">
    <property type="entry name" value="UDP-Glc/GDP-Man_DH_dimer"/>
</dbReference>
<evidence type="ECO:0000256" key="7">
    <source>
        <dbReference type="ARBA" id="ARBA00049130"/>
    </source>
</evidence>
<dbReference type="SMART" id="SM00984">
    <property type="entry name" value="UDPG_MGDP_dh_C"/>
    <property type="match status" value="1"/>
</dbReference>
<keyword evidence="5" id="KW-0520">NAD</keyword>
<organism evidence="10 11">
    <name type="scientific">Natrinema halophilum</name>
    <dbReference type="NCBI Taxonomy" id="1699371"/>
    <lineage>
        <taxon>Archaea</taxon>
        <taxon>Methanobacteriati</taxon>
        <taxon>Methanobacteriota</taxon>
        <taxon>Stenosarchaea group</taxon>
        <taxon>Halobacteria</taxon>
        <taxon>Halobacteriales</taxon>
        <taxon>Natrialbaceae</taxon>
        <taxon>Natrinema</taxon>
    </lineage>
</organism>
<dbReference type="InterPro" id="IPR001732">
    <property type="entry name" value="UDP-Glc/GDP-Man_DH_N"/>
</dbReference>
<dbReference type="EMBL" id="CP058601">
    <property type="protein sequence ID" value="QLG50765.1"/>
    <property type="molecule type" value="Genomic_DNA"/>
</dbReference>
<dbReference type="InterPro" id="IPR014027">
    <property type="entry name" value="UDP-Glc/GDP-Man_DH_C"/>
</dbReference>
<keyword evidence="11" id="KW-1185">Reference proteome</keyword>
<dbReference type="OrthoDB" id="372050at2157"/>
<dbReference type="InterPro" id="IPR008927">
    <property type="entry name" value="6-PGluconate_DH-like_C_sf"/>
</dbReference>
<proteinExistence type="inferred from homology"/>
<evidence type="ECO:0000256" key="6">
    <source>
        <dbReference type="ARBA" id="ARBA00030172"/>
    </source>
</evidence>
<dbReference type="InterPro" id="IPR017476">
    <property type="entry name" value="UDP-Glc/GDP-Man"/>
</dbReference>
<dbReference type="InterPro" id="IPR036291">
    <property type="entry name" value="NAD(P)-bd_dom_sf"/>
</dbReference>
<dbReference type="InterPro" id="IPR036220">
    <property type="entry name" value="UDP-Glc/GDP-Man_DH_C_sf"/>
</dbReference>
<evidence type="ECO:0000313" key="11">
    <source>
        <dbReference type="Proteomes" id="UP000509241"/>
    </source>
</evidence>
<dbReference type="SUPFAM" id="SSF52413">
    <property type="entry name" value="UDP-glucose/GDP-mannose dehydrogenase C-terminal domain"/>
    <property type="match status" value="1"/>
</dbReference>